<evidence type="ECO:0000256" key="1">
    <source>
        <dbReference type="ARBA" id="ARBA00008833"/>
    </source>
</evidence>
<feature type="domain" description="Glycosyl hydrolase family 67 C-terminal" evidence="11">
    <location>
        <begin position="414"/>
        <end position="565"/>
    </location>
</feature>
<gene>
    <name evidence="9" type="primary">aguA</name>
    <name evidence="13" type="ORF">L207DRAFT_552777</name>
</gene>
<evidence type="ECO:0000256" key="4">
    <source>
        <dbReference type="ARBA" id="ARBA00022801"/>
    </source>
</evidence>
<dbReference type="Gene3D" id="3.20.20.80">
    <property type="entry name" value="Glycosidases"/>
    <property type="match status" value="2"/>
</dbReference>
<evidence type="ECO:0000256" key="6">
    <source>
        <dbReference type="ARBA" id="ARBA00023295"/>
    </source>
</evidence>
<dbReference type="Pfam" id="PF03648">
    <property type="entry name" value="Glyco_hydro_67N"/>
    <property type="match status" value="1"/>
</dbReference>
<evidence type="ECO:0000256" key="3">
    <source>
        <dbReference type="ARBA" id="ARBA00022651"/>
    </source>
</evidence>
<comment type="similarity">
    <text evidence="1 9">Belongs to the glycosyl hydrolase 67 family.</text>
</comment>
<organism evidence="13 14">
    <name type="scientific">Hyaloscypha variabilis (strain UAMH 11265 / GT02V1 / F)</name>
    <name type="common">Meliniomyces variabilis</name>
    <dbReference type="NCBI Taxonomy" id="1149755"/>
    <lineage>
        <taxon>Eukaryota</taxon>
        <taxon>Fungi</taxon>
        <taxon>Dikarya</taxon>
        <taxon>Ascomycota</taxon>
        <taxon>Pezizomycotina</taxon>
        <taxon>Leotiomycetes</taxon>
        <taxon>Helotiales</taxon>
        <taxon>Hyaloscyphaceae</taxon>
        <taxon>Hyaloscypha</taxon>
        <taxon>Hyaloscypha variabilis</taxon>
    </lineage>
</organism>
<dbReference type="InterPro" id="IPR011099">
    <property type="entry name" value="Glyco_hydro_67_C"/>
</dbReference>
<dbReference type="GO" id="GO:0045493">
    <property type="term" value="P:xylan catabolic process"/>
    <property type="evidence" value="ECO:0007669"/>
    <property type="project" value="UniProtKB-KW"/>
</dbReference>
<dbReference type="InterPro" id="IPR029018">
    <property type="entry name" value="Hex-like_dom2"/>
</dbReference>
<dbReference type="CDD" id="cd02795">
    <property type="entry name" value="CBM6-CBM35-CBM36_like"/>
    <property type="match status" value="1"/>
</dbReference>
<comment type="catalytic activity">
    <reaction evidence="8 9">
        <text>an alpha-D-glucuronoside + H2O = D-glucuronate + an alcohol</text>
        <dbReference type="Rhea" id="RHEA:20005"/>
        <dbReference type="ChEBI" id="CHEBI:15377"/>
        <dbReference type="ChEBI" id="CHEBI:30879"/>
        <dbReference type="ChEBI" id="CHEBI:58720"/>
        <dbReference type="ChEBI" id="CHEBI:58899"/>
        <dbReference type="EC" id="3.2.1.139"/>
    </reaction>
</comment>
<dbReference type="Pfam" id="PF07477">
    <property type="entry name" value="Glyco_hydro_67C"/>
    <property type="match status" value="1"/>
</dbReference>
<dbReference type="InterPro" id="IPR005154">
    <property type="entry name" value="Glyco_hydro_67_aGlcAse_N"/>
</dbReference>
<evidence type="ECO:0000313" key="14">
    <source>
        <dbReference type="Proteomes" id="UP000235786"/>
    </source>
</evidence>
<evidence type="ECO:0000259" key="10">
    <source>
        <dbReference type="Pfam" id="PF03648"/>
    </source>
</evidence>
<keyword evidence="5 9" id="KW-0119">Carbohydrate metabolism</keyword>
<protein>
    <recommendedName>
        <fullName evidence="2 9">Alpha-glucuronidase</fullName>
        <ecNumber evidence="2 9">3.2.1.139</ecNumber>
    </recommendedName>
</protein>
<feature type="signal peptide" evidence="9">
    <location>
        <begin position="1"/>
        <end position="17"/>
    </location>
</feature>
<evidence type="ECO:0000256" key="7">
    <source>
        <dbReference type="ARBA" id="ARBA00023326"/>
    </source>
</evidence>
<sequence>MLPSLLLYAVSLGVVAAENGLKAWLRYAPLPNPNAFHLTLASNIIALNTSTASPVYTASLELQKGIKDIFSQAIKISDNSQLASSSLIVGIIDDYNKVYGDEGDVPNLDEDGFWISTKSNTVKILGQNERGALYGAFEYLSMLAQGDFTRIASVNNPNQPIRWVNQWDNIDGSIERGYGGSSIFFKNGGIVDDLTRVSEYARLLASIRVNGIIVNNVNANATLLSPRNIQGLGRIAGVMRPYGIQVGISLNFASPTIIGGLSTFDPLDSGVISFWTNITDQIYQRIPDFSGYLVKANSEGQPGPLTYNRTLAQGANLFAKALDPHDGIVMFRAFVYDQLNESDWKADRANAAVQFFKELDGKFADNVVVQIKYGPIDFQKASKVSDIISSERFNRPLGGSAAVVNVGMNSTWLGSHMAMSNLYAYGRLAWDPSQDTESILQDWIRLTFGLDPQVLETITEISMDSWPAYEQYSGNLGIQTLTDITGNHFGPKPQSQDGNGWGQWTRADQKKIGMDRTVANETGFSGTYPPEIAGMYENIATTPDDLLLWFHHVNYTHVLHSGKTTFVKMWETLEGKIDDERYEHVLFRQTYQAGHSIVWRDAISNFYWNLSRIPDEAKRVGHHPWRVEAESMELEGYMIVPVTPFEAASNYTAIITSSNTTAGTASLKLGFPSGTYDLAVNYFDLVGGSAQWQVFLNNKLVGEWIGDHEDTLGHAVSANLDGHTASRITFKGIEAQKGDVLKIVGIPDGTDRVPLDYVAVLPPGDID</sequence>
<dbReference type="SUPFAM" id="SSF51445">
    <property type="entry name" value="(Trans)glycosidases"/>
    <property type="match status" value="1"/>
</dbReference>
<dbReference type="GO" id="GO:0005576">
    <property type="term" value="C:extracellular region"/>
    <property type="evidence" value="ECO:0007669"/>
    <property type="project" value="UniProtKB-SubCell"/>
</dbReference>
<evidence type="ECO:0000256" key="9">
    <source>
        <dbReference type="RuleBase" id="RU361198"/>
    </source>
</evidence>
<feature type="domain" description="Alpha glucuronidase N-terminal" evidence="10">
    <location>
        <begin position="23"/>
        <end position="139"/>
    </location>
</feature>
<comment type="function">
    <text evidence="9">Alpha-glucuronidase involved in the hydrolysis of xylan, a major structural heterogeneous polysaccharide found in plant biomass representing the second most abundant polysaccharide in the biosphere, after cellulose. Releases 4-O-methylglucuronic acid from xylan.</text>
</comment>
<dbReference type="STRING" id="1149755.A0A2J6S1L0"/>
<evidence type="ECO:0000259" key="11">
    <source>
        <dbReference type="Pfam" id="PF07477"/>
    </source>
</evidence>
<dbReference type="InterPro" id="IPR011100">
    <property type="entry name" value="Glyco_hydro_67_cat"/>
</dbReference>
<evidence type="ECO:0000256" key="8">
    <source>
        <dbReference type="ARBA" id="ARBA00048838"/>
    </source>
</evidence>
<keyword evidence="7 9" id="KW-0624">Polysaccharide degradation</keyword>
<dbReference type="InterPro" id="IPR017853">
    <property type="entry name" value="GH"/>
</dbReference>
<evidence type="ECO:0000256" key="5">
    <source>
        <dbReference type="ARBA" id="ARBA00023277"/>
    </source>
</evidence>
<dbReference type="EC" id="3.2.1.139" evidence="2 9"/>
<feature type="domain" description="Glycosyl hydrolase family 67 catalytic" evidence="12">
    <location>
        <begin position="147"/>
        <end position="380"/>
    </location>
</feature>
<dbReference type="GO" id="GO:0046559">
    <property type="term" value="F:alpha-glucuronidase activity"/>
    <property type="evidence" value="ECO:0007669"/>
    <property type="project" value="UniProtKB-EC"/>
</dbReference>
<dbReference type="InterPro" id="IPR037054">
    <property type="entry name" value="A-glucoronidase_C_sf"/>
</dbReference>
<evidence type="ECO:0000259" key="12">
    <source>
        <dbReference type="Pfam" id="PF07488"/>
    </source>
</evidence>
<dbReference type="Proteomes" id="UP000235786">
    <property type="component" value="Unassembled WGS sequence"/>
</dbReference>
<dbReference type="PANTHER" id="PTHR39207:SF1">
    <property type="entry name" value="ALPHA-GLUCURONIDASE A"/>
    <property type="match status" value="1"/>
</dbReference>
<dbReference type="SUPFAM" id="SSF55545">
    <property type="entry name" value="beta-N-acetylhexosaminidase-like domain"/>
    <property type="match status" value="1"/>
</dbReference>
<comment type="subcellular location">
    <subcellularLocation>
        <location evidence="9">Secreted</location>
    </subcellularLocation>
</comment>
<evidence type="ECO:0000256" key="2">
    <source>
        <dbReference type="ARBA" id="ARBA00012271"/>
    </source>
</evidence>
<reference evidence="13 14" key="1">
    <citation type="submission" date="2016-04" db="EMBL/GenBank/DDBJ databases">
        <title>A degradative enzymes factory behind the ericoid mycorrhizal symbiosis.</title>
        <authorList>
            <consortium name="DOE Joint Genome Institute"/>
            <person name="Martino E."/>
            <person name="Morin E."/>
            <person name="Grelet G."/>
            <person name="Kuo A."/>
            <person name="Kohler A."/>
            <person name="Daghino S."/>
            <person name="Barry K."/>
            <person name="Choi C."/>
            <person name="Cichocki N."/>
            <person name="Clum A."/>
            <person name="Copeland A."/>
            <person name="Hainaut M."/>
            <person name="Haridas S."/>
            <person name="Labutti K."/>
            <person name="Lindquist E."/>
            <person name="Lipzen A."/>
            <person name="Khouja H.-R."/>
            <person name="Murat C."/>
            <person name="Ohm R."/>
            <person name="Olson A."/>
            <person name="Spatafora J."/>
            <person name="Veneault-Fourrey C."/>
            <person name="Henrissat B."/>
            <person name="Grigoriev I."/>
            <person name="Martin F."/>
            <person name="Perotto S."/>
        </authorList>
    </citation>
    <scope>NUCLEOTIDE SEQUENCE [LARGE SCALE GENOMIC DNA]</scope>
    <source>
        <strain evidence="13 14">F</strain>
    </source>
</reference>
<dbReference type="Pfam" id="PF07488">
    <property type="entry name" value="Glyco_hydro_67M"/>
    <property type="match status" value="1"/>
</dbReference>
<feature type="chain" id="PRO_5014206628" description="Alpha-glucuronidase" evidence="9">
    <location>
        <begin position="18"/>
        <end position="767"/>
    </location>
</feature>
<dbReference type="Gene3D" id="3.90.1330.10">
    <property type="entry name" value="Alpha-glucuronidase, C-terminal domain"/>
    <property type="match status" value="1"/>
</dbReference>
<dbReference type="AlphaFoldDB" id="A0A2J6S1L0"/>
<dbReference type="EMBL" id="KZ613941">
    <property type="protein sequence ID" value="PMD44642.1"/>
    <property type="molecule type" value="Genomic_DNA"/>
</dbReference>
<dbReference type="PANTHER" id="PTHR39207">
    <property type="entry name" value="ALPHA-GLUCURONIDASE A"/>
    <property type="match status" value="1"/>
</dbReference>
<keyword evidence="3 9" id="KW-0858">Xylan degradation</keyword>
<dbReference type="Gene3D" id="3.30.379.10">
    <property type="entry name" value="Chitobiase/beta-hexosaminidase domain 2-like"/>
    <property type="match status" value="1"/>
</dbReference>
<keyword evidence="14" id="KW-1185">Reference proteome</keyword>
<dbReference type="OrthoDB" id="6501611at2759"/>
<name>A0A2J6S1L0_HYAVF</name>
<keyword evidence="4 9" id="KW-0378">Hydrolase</keyword>
<proteinExistence type="inferred from homology"/>
<accession>A0A2J6S1L0</accession>
<keyword evidence="9" id="KW-0732">Signal</keyword>
<keyword evidence="6 9" id="KW-0326">Glycosidase</keyword>
<evidence type="ECO:0000313" key="13">
    <source>
        <dbReference type="EMBL" id="PMD44642.1"/>
    </source>
</evidence>